<dbReference type="Gene3D" id="2.60.120.620">
    <property type="entry name" value="q2cbj1_9rhob like domain"/>
    <property type="match status" value="1"/>
</dbReference>
<gene>
    <name evidence="1" type="ORF">C350210_075</name>
    <name evidence="2" type="ORF">N440310_075</name>
    <name evidence="3" type="ORF">T191209_075</name>
</gene>
<name>A0A1D8KR07_9CAUD</name>
<evidence type="ECO:0000313" key="4">
    <source>
        <dbReference type="Proteomes" id="UP000202158"/>
    </source>
</evidence>
<dbReference type="GeneID" id="30306145"/>
<accession>A0A1D8KR07</accession>
<dbReference type="Proteomes" id="UP000241089">
    <property type="component" value="Segment"/>
</dbReference>
<evidence type="ECO:0000313" key="2">
    <source>
        <dbReference type="EMBL" id="AOV61121.1"/>
    </source>
</evidence>
<dbReference type="EMBL" id="KU686207">
    <property type="protein sequence ID" value="AOV60907.1"/>
    <property type="molecule type" value="Genomic_DNA"/>
</dbReference>
<proteinExistence type="predicted"/>
<protein>
    <submittedName>
        <fullName evidence="2">2OG-Fe(II) oxygenase superfamily domain containing protein</fullName>
    </submittedName>
</protein>
<dbReference type="OrthoDB" id="12155at10239"/>
<dbReference type="EMBL" id="KU686209">
    <property type="protein sequence ID" value="AOV61335.1"/>
    <property type="molecule type" value="Genomic_DNA"/>
</dbReference>
<organism evidence="2 5">
    <name type="scientific">Synechococcus phage S-CAM22</name>
    <dbReference type="NCBI Taxonomy" id="1883365"/>
    <lineage>
        <taxon>Viruses</taxon>
        <taxon>Duplodnaviria</taxon>
        <taxon>Heunggongvirae</taxon>
        <taxon>Uroviricota</taxon>
        <taxon>Caudoviricetes</taxon>
        <taxon>Pantevenvirales</taxon>
        <taxon>Kyanoviridae</taxon>
        <taxon>Alisovirus</taxon>
        <taxon>Alisovirus socal22</taxon>
    </lineage>
</organism>
<keyword evidence="6" id="KW-1185">Reference proteome</keyword>
<evidence type="ECO:0000313" key="6">
    <source>
        <dbReference type="Proteomes" id="UP000241975"/>
    </source>
</evidence>
<dbReference type="EMBL" id="KU686208">
    <property type="protein sequence ID" value="AOV61121.1"/>
    <property type="molecule type" value="Genomic_DNA"/>
</dbReference>
<dbReference type="KEGG" id="vg:30306145"/>
<dbReference type="RefSeq" id="YP_009320987.1">
    <property type="nucleotide sequence ID" value="NC_031903.1"/>
</dbReference>
<dbReference type="SUPFAM" id="SSF51182">
    <property type="entry name" value="RmlC-like cupins"/>
    <property type="match status" value="1"/>
</dbReference>
<reference evidence="4 5" key="1">
    <citation type="journal article" date="2016" name="Virology">
        <title>The genomic content and context of auxiliary metabolic genes in marine cyanomyoviruses.</title>
        <authorList>
            <person name="Crummett L.T."/>
            <person name="Puxty R.J."/>
            <person name="Weihe C."/>
            <person name="Marston M.F."/>
            <person name="Martiny J.B."/>
        </authorList>
    </citation>
    <scope>NUCLEOTIDE SEQUENCE [LARGE SCALE GENOMIC DNA]</scope>
    <source>
        <strain evidence="1">0210CC35</strain>
        <strain evidence="2">0310NB44</strain>
        <strain evidence="3">1209TA19</strain>
    </source>
</reference>
<evidence type="ECO:0000313" key="3">
    <source>
        <dbReference type="EMBL" id="AOV61335.1"/>
    </source>
</evidence>
<evidence type="ECO:0000313" key="1">
    <source>
        <dbReference type="EMBL" id="AOV60907.1"/>
    </source>
</evidence>
<dbReference type="InterPro" id="IPR011051">
    <property type="entry name" value="RmlC_Cupin_sf"/>
</dbReference>
<sequence>MQKVEISDCICHSKIKNHFEIKDKILLEIDNCIDDYLSADDLYYTDSISKLDWSKSNDPSRPWVKIFLPEFGEDIKEIISSMCYNRIDLRRVWYQQYLEGDTHGWHIHGEQFTGVYYLEFPEGCSKTEICSPFDLKRKQIDVSEGDLIVFPAHYIHRGLPNSKIRKTIVSFNFNVVTNTEDGIHPLNLDLLDSEVF</sequence>
<dbReference type="Proteomes" id="UP000202158">
    <property type="component" value="Segment"/>
</dbReference>
<evidence type="ECO:0000313" key="5">
    <source>
        <dbReference type="Proteomes" id="UP000241089"/>
    </source>
</evidence>
<dbReference type="Proteomes" id="UP000241975">
    <property type="component" value="Segment"/>
</dbReference>